<dbReference type="EMBL" id="CP013331">
    <property type="protein sequence ID" value="ALQ40926.1"/>
    <property type="molecule type" value="Genomic_DNA"/>
</dbReference>
<dbReference type="Pfam" id="PF06124">
    <property type="entry name" value="DUF960"/>
    <property type="match status" value="1"/>
</dbReference>
<organism evidence="1">
    <name type="scientific">Fusobacterium hwasookii ChDC F174</name>
    <dbReference type="NCBI Taxonomy" id="1307442"/>
    <lineage>
        <taxon>Bacteria</taxon>
        <taxon>Fusobacteriati</taxon>
        <taxon>Fusobacteriota</taxon>
        <taxon>Fusobacteriia</taxon>
        <taxon>Fusobacteriales</taxon>
        <taxon>Fusobacteriaceae</taxon>
        <taxon>Fusobacterium</taxon>
    </lineage>
</organism>
<dbReference type="KEGG" id="fhw:RN87_10415"/>
<gene>
    <name evidence="1" type="ORF">RN87_10415</name>
</gene>
<protein>
    <submittedName>
        <fullName evidence="1">Uncharacterized protein</fullName>
    </submittedName>
</protein>
<evidence type="ECO:0000313" key="1">
    <source>
        <dbReference type="EMBL" id="ALQ40926.1"/>
    </source>
</evidence>
<proteinExistence type="predicted"/>
<dbReference type="InterPro" id="IPR009303">
    <property type="entry name" value="DUF960"/>
</dbReference>
<sequence>MTTIYLTRKISSKLNKYLLEKIISIIKEKDNSKIDYFQIFEVNNNQLINSQEKPEKSEKYNLAYKFKEKIKIWAIKSEEETKKYWTIMFPEEY</sequence>
<dbReference type="AlphaFoldDB" id="A0A0S2ZQ45"/>
<dbReference type="Proteomes" id="UP000063275">
    <property type="component" value="Chromosome"/>
</dbReference>
<evidence type="ECO:0000313" key="2">
    <source>
        <dbReference type="Proteomes" id="UP000063275"/>
    </source>
</evidence>
<dbReference type="Gene3D" id="3.10.450.150">
    <property type="entry name" value="enterococcus faecalis protein"/>
    <property type="match status" value="1"/>
</dbReference>
<accession>A0A0S2ZQ45</accession>
<reference evidence="1 2" key="1">
    <citation type="submission" date="2015-11" db="EMBL/GenBank/DDBJ databases">
        <authorList>
            <person name="Zhang Y."/>
            <person name="Guo Z."/>
        </authorList>
    </citation>
    <scope>NUCLEOTIDE SEQUENCE [LARGE SCALE GENOMIC DNA]</scope>
    <source>
        <strain evidence="1 2">ChDC F174</strain>
    </source>
</reference>
<name>A0A0S2ZQ45_9FUSO</name>
<dbReference type="RefSeq" id="WP_029493815.1">
    <property type="nucleotide sequence ID" value="NZ_ATKF01000105.1"/>
</dbReference>